<accession>A0ACB8JKR7</accession>
<evidence type="ECO:0000313" key="1">
    <source>
        <dbReference type="EMBL" id="KAH9717416.1"/>
    </source>
</evidence>
<evidence type="ECO:0000313" key="2">
    <source>
        <dbReference type="Proteomes" id="UP000829398"/>
    </source>
</evidence>
<sequence length="401" mass="43454">MQISDLFFVASMPVLKTLLLTTLGSFLALDKVDVMGENARKQLNSVVFFVFSPAIVGSNLAKTITLESIVLMWFMPINILCTFIIGSVLAWILIKVTRAPRHLKGLVLGCCAAGNLGNLPLIIIPAICREKNSPFGDPEICHKYGMTYVSLSMATGVVYFWTYIYNIVRVSSSKINNEEFISSKTYSNQEAPLLCEKTDGIDKVVLILVYQELGAISVLQKTIRCLKAIPRKLNLKALFAPSTTAAIVGLTIGMVPRIHNLMIGDAAPLHVVEDSASLLGDATIPTVTLIVGGNLLRGLKGSSAVPLSLIAGIIAIRHLFMPLLGIVIVKAAVNAGFINSDPLYQFVLLLQYALPPAMNIGTLTQLFGAGESECSIVLFWAYALASVSLTLWTTFFMWLVA</sequence>
<dbReference type="EMBL" id="CM039176">
    <property type="protein sequence ID" value="KAH9717416.1"/>
    <property type="molecule type" value="Genomic_DNA"/>
</dbReference>
<reference evidence="2" key="1">
    <citation type="journal article" date="2023" name="Hortic. Res.">
        <title>A chromosome-level phased genome enabling allele-level studies in sweet orange: a case study on citrus Huanglongbing tolerance.</title>
        <authorList>
            <person name="Wu B."/>
            <person name="Yu Q."/>
            <person name="Deng Z."/>
            <person name="Duan Y."/>
            <person name="Luo F."/>
            <person name="Gmitter F. Jr."/>
        </authorList>
    </citation>
    <scope>NUCLEOTIDE SEQUENCE [LARGE SCALE GENOMIC DNA]</scope>
    <source>
        <strain evidence="2">cv. Valencia</strain>
    </source>
</reference>
<keyword evidence="2" id="KW-1185">Reference proteome</keyword>
<protein>
    <submittedName>
        <fullName evidence="1">Protein PIN-LIKES 1</fullName>
    </submittedName>
</protein>
<comment type="caution">
    <text evidence="1">The sequence shown here is derived from an EMBL/GenBank/DDBJ whole genome shotgun (WGS) entry which is preliminary data.</text>
</comment>
<dbReference type="Proteomes" id="UP000829398">
    <property type="component" value="Chromosome 7"/>
</dbReference>
<gene>
    <name evidence="1" type="ORF">KPL71_021810</name>
</gene>
<organism evidence="1 2">
    <name type="scientific">Citrus sinensis</name>
    <name type="common">Sweet orange</name>
    <name type="synonym">Citrus aurantium var. sinensis</name>
    <dbReference type="NCBI Taxonomy" id="2711"/>
    <lineage>
        <taxon>Eukaryota</taxon>
        <taxon>Viridiplantae</taxon>
        <taxon>Streptophyta</taxon>
        <taxon>Embryophyta</taxon>
        <taxon>Tracheophyta</taxon>
        <taxon>Spermatophyta</taxon>
        <taxon>Magnoliopsida</taxon>
        <taxon>eudicotyledons</taxon>
        <taxon>Gunneridae</taxon>
        <taxon>Pentapetalae</taxon>
        <taxon>rosids</taxon>
        <taxon>malvids</taxon>
        <taxon>Sapindales</taxon>
        <taxon>Rutaceae</taxon>
        <taxon>Aurantioideae</taxon>
        <taxon>Citrus</taxon>
    </lineage>
</organism>
<proteinExistence type="predicted"/>
<name>A0ACB8JKR7_CITSI</name>